<dbReference type="Proteomes" id="UP000002964">
    <property type="component" value="Unassembled WGS sequence"/>
</dbReference>
<dbReference type="GO" id="GO:0015420">
    <property type="term" value="F:ABC-type vitamin B12 transporter activity"/>
    <property type="evidence" value="ECO:0007669"/>
    <property type="project" value="UniProtKB-UniRule"/>
</dbReference>
<sequence>MNTFPWPLLLAVWLLDAALGDPDYPWHPIRLLGALSLRLEHWLFDSGLKGHGGGALHWLLVIGAALAGWWLPHWLLAAVDPLLAMGWDLFLAYSLLCTRDLLDHGRRVLEQLHDLPRARRALSRLVGRDTEPLQTDGIVRATIESLAENLTDAVLTPFWALCLFGPPGLVLVKAISTLDSMVGYRNARYRRFGTLAARTDDLIHWLPARLSAPLIALAAAFLRLGGQPLHPKLALTTAWHQHALLPSPNSGWSEAACAGALRSRLLGPIHRHGKLVSNRFMGATHWPANLDASDLRRALTLIACASWISLACGLAMAVLVVRG</sequence>
<keyword evidence="5 9" id="KW-0169">Cobalamin biosynthesis</keyword>
<dbReference type="OrthoDB" id="9811967at2"/>
<protein>
    <recommendedName>
        <fullName evidence="9">Cobalamin biosynthesis protein CobD</fullName>
    </recommendedName>
</protein>
<dbReference type="GO" id="GO:0005886">
    <property type="term" value="C:plasma membrane"/>
    <property type="evidence" value="ECO:0007669"/>
    <property type="project" value="UniProtKB-SubCell"/>
</dbReference>
<dbReference type="STRING" id="631362.Thi970DRAFT_03530"/>
<proteinExistence type="inferred from homology"/>
<dbReference type="GO" id="GO:0009236">
    <property type="term" value="P:cobalamin biosynthetic process"/>
    <property type="evidence" value="ECO:0007669"/>
    <property type="project" value="UniProtKB-UniRule"/>
</dbReference>
<keyword evidence="4 9" id="KW-1003">Cell membrane</keyword>
<evidence type="ECO:0000313" key="11">
    <source>
        <dbReference type="Proteomes" id="UP000002964"/>
    </source>
</evidence>
<evidence type="ECO:0000256" key="1">
    <source>
        <dbReference type="ARBA" id="ARBA00004651"/>
    </source>
</evidence>
<gene>
    <name evidence="9" type="primary">cobD</name>
    <name evidence="10" type="ORF">Thi970DRAFT_03530</name>
</gene>
<dbReference type="AlphaFoldDB" id="H8Z7S0"/>
<dbReference type="HAMAP" id="MF_00024">
    <property type="entry name" value="CobD_CbiB"/>
    <property type="match status" value="1"/>
</dbReference>
<evidence type="ECO:0000256" key="3">
    <source>
        <dbReference type="ARBA" id="ARBA00006263"/>
    </source>
</evidence>
<reference evidence="11" key="1">
    <citation type="submission" date="2011-06" db="EMBL/GenBank/DDBJ databases">
        <authorList>
            <consortium name="US DOE Joint Genome Institute (JGI-PGF)"/>
            <person name="Lucas S."/>
            <person name="Han J."/>
            <person name="Lapidus A."/>
            <person name="Cheng J.-F."/>
            <person name="Goodwin L."/>
            <person name="Pitluck S."/>
            <person name="Peters L."/>
            <person name="Land M.L."/>
            <person name="Hauser L."/>
            <person name="Vogl K."/>
            <person name="Liu Z."/>
            <person name="Overmann J."/>
            <person name="Frigaard N.-U."/>
            <person name="Bryant D.A."/>
            <person name="Woyke T.J."/>
        </authorList>
    </citation>
    <scope>NUCLEOTIDE SEQUENCE [LARGE SCALE GENOMIC DNA]</scope>
    <source>
        <strain evidence="11">970</strain>
    </source>
</reference>
<dbReference type="eggNOG" id="COG1270">
    <property type="taxonomic scope" value="Bacteria"/>
</dbReference>
<dbReference type="EMBL" id="JH603170">
    <property type="protein sequence ID" value="EIC19923.1"/>
    <property type="molecule type" value="Genomic_DNA"/>
</dbReference>
<feature type="transmembrane region" description="Helical" evidence="9">
    <location>
        <begin position="298"/>
        <end position="321"/>
    </location>
</feature>
<reference evidence="10 11" key="2">
    <citation type="submission" date="2011-11" db="EMBL/GenBank/DDBJ databases">
        <authorList>
            <consortium name="US DOE Joint Genome Institute"/>
            <person name="Lucas S."/>
            <person name="Han J."/>
            <person name="Lapidus A."/>
            <person name="Cheng J.-F."/>
            <person name="Goodwin L."/>
            <person name="Pitluck S."/>
            <person name="Peters L."/>
            <person name="Ovchinnikova G."/>
            <person name="Zhang X."/>
            <person name="Detter J.C."/>
            <person name="Han C."/>
            <person name="Tapia R."/>
            <person name="Land M."/>
            <person name="Hauser L."/>
            <person name="Kyrpides N."/>
            <person name="Ivanova N."/>
            <person name="Pagani I."/>
            <person name="Vogl K."/>
            <person name="Liu Z."/>
            <person name="Overmann J."/>
            <person name="Frigaard N.-U."/>
            <person name="Bryant D."/>
            <person name="Woyke T."/>
        </authorList>
    </citation>
    <scope>NUCLEOTIDE SEQUENCE [LARGE SCALE GENOMIC DNA]</scope>
    <source>
        <strain evidence="10 11">970</strain>
    </source>
</reference>
<keyword evidence="11" id="KW-1185">Reference proteome</keyword>
<dbReference type="RefSeq" id="WP_009150326.1">
    <property type="nucleotide sequence ID" value="NZ_CP121471.1"/>
</dbReference>
<dbReference type="PANTHER" id="PTHR34308">
    <property type="entry name" value="COBALAMIN BIOSYNTHESIS PROTEIN CBIB"/>
    <property type="match status" value="1"/>
</dbReference>
<evidence type="ECO:0000256" key="7">
    <source>
        <dbReference type="ARBA" id="ARBA00022989"/>
    </source>
</evidence>
<evidence type="ECO:0000256" key="6">
    <source>
        <dbReference type="ARBA" id="ARBA00022692"/>
    </source>
</evidence>
<comment type="similarity">
    <text evidence="3 9">Belongs to the CobD/CbiB family.</text>
</comment>
<keyword evidence="8 9" id="KW-0472">Membrane</keyword>
<dbReference type="UniPathway" id="UPA00148"/>
<keyword evidence="6 9" id="KW-0812">Transmembrane</keyword>
<dbReference type="GO" id="GO:0048472">
    <property type="term" value="F:threonine-phosphate decarboxylase activity"/>
    <property type="evidence" value="ECO:0007669"/>
    <property type="project" value="InterPro"/>
</dbReference>
<keyword evidence="7 9" id="KW-1133">Transmembrane helix</keyword>
<dbReference type="Pfam" id="PF03186">
    <property type="entry name" value="CobD_Cbib"/>
    <property type="match status" value="1"/>
</dbReference>
<comment type="caution">
    <text evidence="9">Lacks conserved residue(s) required for the propagation of feature annotation.</text>
</comment>
<evidence type="ECO:0000256" key="9">
    <source>
        <dbReference type="HAMAP-Rule" id="MF_00024"/>
    </source>
</evidence>
<dbReference type="HOGENOM" id="CLU_054212_0_0_6"/>
<comment type="pathway">
    <text evidence="2 9">Cofactor biosynthesis; adenosylcobalamin biosynthesis.</text>
</comment>
<comment type="subcellular location">
    <subcellularLocation>
        <location evidence="1 9">Cell membrane</location>
        <topology evidence="1 9">Multi-pass membrane protein</topology>
    </subcellularLocation>
</comment>
<evidence type="ECO:0000256" key="5">
    <source>
        <dbReference type="ARBA" id="ARBA00022573"/>
    </source>
</evidence>
<evidence type="ECO:0000256" key="8">
    <source>
        <dbReference type="ARBA" id="ARBA00023136"/>
    </source>
</evidence>
<organism evidence="10 11">
    <name type="scientific">Thiorhodovibrio frisius</name>
    <dbReference type="NCBI Taxonomy" id="631362"/>
    <lineage>
        <taxon>Bacteria</taxon>
        <taxon>Pseudomonadati</taxon>
        <taxon>Pseudomonadota</taxon>
        <taxon>Gammaproteobacteria</taxon>
        <taxon>Chromatiales</taxon>
        <taxon>Chromatiaceae</taxon>
        <taxon>Thiorhodovibrio</taxon>
    </lineage>
</organism>
<accession>H8Z7S0</accession>
<evidence type="ECO:0000313" key="10">
    <source>
        <dbReference type="EMBL" id="EIC19923.1"/>
    </source>
</evidence>
<evidence type="ECO:0000256" key="4">
    <source>
        <dbReference type="ARBA" id="ARBA00022475"/>
    </source>
</evidence>
<evidence type="ECO:0000256" key="2">
    <source>
        <dbReference type="ARBA" id="ARBA00004953"/>
    </source>
</evidence>
<dbReference type="PANTHER" id="PTHR34308:SF1">
    <property type="entry name" value="COBALAMIN BIOSYNTHESIS PROTEIN CBIB"/>
    <property type="match status" value="1"/>
</dbReference>
<feature type="transmembrane region" description="Helical" evidence="9">
    <location>
        <begin position="55"/>
        <end position="71"/>
    </location>
</feature>
<name>H8Z7S0_9GAMM</name>
<comment type="function">
    <text evidence="9">Converts cobyric acid to cobinamide by the addition of aminopropanol on the F carboxylic group.</text>
</comment>
<dbReference type="InterPro" id="IPR004485">
    <property type="entry name" value="Cobalamin_biosynth_CobD/CbiB"/>
</dbReference>
<dbReference type="NCBIfam" id="TIGR00380">
    <property type="entry name" value="cobal_cbiB"/>
    <property type="match status" value="1"/>
</dbReference>